<evidence type="ECO:0000313" key="2">
    <source>
        <dbReference type="EMBL" id="KPC55161.1"/>
    </source>
</evidence>
<evidence type="ECO:0008006" key="4">
    <source>
        <dbReference type="Google" id="ProtNLM"/>
    </source>
</evidence>
<proteinExistence type="predicted"/>
<keyword evidence="1" id="KW-0472">Membrane</keyword>
<dbReference type="Proteomes" id="UP000037939">
    <property type="component" value="Unassembled WGS sequence"/>
</dbReference>
<protein>
    <recommendedName>
        <fullName evidence="4">DUF1275 domain-containing protein</fullName>
    </recommendedName>
</protein>
<dbReference type="PANTHER" id="PTHR37314">
    <property type="entry name" value="SLR0142 PROTEIN"/>
    <property type="match status" value="1"/>
</dbReference>
<dbReference type="EMBL" id="LAQT01000001">
    <property type="protein sequence ID" value="KPC55161.1"/>
    <property type="molecule type" value="Genomic_DNA"/>
</dbReference>
<feature type="transmembrane region" description="Helical" evidence="1">
    <location>
        <begin position="201"/>
        <end position="221"/>
    </location>
</feature>
<gene>
    <name evidence="2" type="ORF">WG78_00840</name>
</gene>
<dbReference type="RefSeq" id="WP_053935891.1">
    <property type="nucleotide sequence ID" value="NZ_LAQT01000001.1"/>
</dbReference>
<dbReference type="InterPro" id="IPR010699">
    <property type="entry name" value="DUF1275"/>
</dbReference>
<feature type="transmembrane region" description="Helical" evidence="1">
    <location>
        <begin position="175"/>
        <end position="195"/>
    </location>
</feature>
<comment type="caution">
    <text evidence="2">The sequence shown here is derived from an EMBL/GenBank/DDBJ whole genome shotgun (WGS) entry which is preliminary data.</text>
</comment>
<accession>A0A0N0GQY1</accession>
<dbReference type="OrthoDB" id="7057004at2"/>
<evidence type="ECO:0000313" key="3">
    <source>
        <dbReference type="Proteomes" id="UP000037939"/>
    </source>
</evidence>
<feature type="transmembrane region" description="Helical" evidence="1">
    <location>
        <begin position="93"/>
        <end position="113"/>
    </location>
</feature>
<sequence>MNLIRAKTDITVGLLLTVSGGFLDAFAYVGHGGVFANAMTGNVALMGINLAAGNWHQGLRHFPPIVAFLLAVLLAHVFELLPTRSESLRHPAIACLLLELVFMVAVASGLIALPDAGLIPAISFVATLQAATFTHIAGLSYNSVMTSGNLRSFGQRLAAGLLPRTDLQSLRSARLLGVVVLCFFAGTVIGALATTHLGAQALWVEAALLSAAMVQFVLIAVSPSPSP</sequence>
<dbReference type="Pfam" id="PF06912">
    <property type="entry name" value="DUF1275"/>
    <property type="match status" value="1"/>
</dbReference>
<name>A0A0N0GQY1_9NEIS</name>
<feature type="transmembrane region" description="Helical" evidence="1">
    <location>
        <begin position="12"/>
        <end position="30"/>
    </location>
</feature>
<dbReference type="PANTHER" id="PTHR37314:SF4">
    <property type="entry name" value="UPF0700 TRANSMEMBRANE PROTEIN YOAK"/>
    <property type="match status" value="1"/>
</dbReference>
<feature type="transmembrane region" description="Helical" evidence="1">
    <location>
        <begin position="119"/>
        <end position="141"/>
    </location>
</feature>
<evidence type="ECO:0000256" key="1">
    <source>
        <dbReference type="SAM" id="Phobius"/>
    </source>
</evidence>
<keyword evidence="3" id="KW-1185">Reference proteome</keyword>
<keyword evidence="1" id="KW-1133">Transmembrane helix</keyword>
<reference evidence="2 3" key="1">
    <citation type="submission" date="2015-07" db="EMBL/GenBank/DDBJ databases">
        <title>Draft genome sequence of the Amantichitinum ursilacus IGB-41, a new chitin-degrading bacterium.</title>
        <authorList>
            <person name="Kirstahler P."/>
            <person name="Guenther M."/>
            <person name="Grumaz C."/>
            <person name="Rupp S."/>
            <person name="Zibek S."/>
            <person name="Sohn K."/>
        </authorList>
    </citation>
    <scope>NUCLEOTIDE SEQUENCE [LARGE SCALE GENOMIC DNA]</scope>
    <source>
        <strain evidence="2 3">IGB-41</strain>
    </source>
</reference>
<dbReference type="STRING" id="857265.WG78_00840"/>
<feature type="transmembrane region" description="Helical" evidence="1">
    <location>
        <begin position="62"/>
        <end position="81"/>
    </location>
</feature>
<keyword evidence="1" id="KW-0812">Transmembrane</keyword>
<dbReference type="AlphaFoldDB" id="A0A0N0GQY1"/>
<organism evidence="2 3">
    <name type="scientific">Amantichitinum ursilacus</name>
    <dbReference type="NCBI Taxonomy" id="857265"/>
    <lineage>
        <taxon>Bacteria</taxon>
        <taxon>Pseudomonadati</taxon>
        <taxon>Pseudomonadota</taxon>
        <taxon>Betaproteobacteria</taxon>
        <taxon>Neisseriales</taxon>
        <taxon>Chitinibacteraceae</taxon>
        <taxon>Amantichitinum</taxon>
    </lineage>
</organism>